<reference evidence="4 5" key="1">
    <citation type="submission" date="2019-10" db="EMBL/GenBank/DDBJ databases">
        <title>Extracellular Electron Transfer in a Candidatus Methanoperedens spp. Enrichment Culture.</title>
        <authorList>
            <person name="Berger S."/>
            <person name="Rangel Shaw D."/>
            <person name="Berben T."/>
            <person name="In 'T Zandt M."/>
            <person name="Frank J."/>
            <person name="Reimann J."/>
            <person name="Jetten M.S.M."/>
            <person name="Welte C.U."/>
        </authorList>
    </citation>
    <scope>NUCLEOTIDE SEQUENCE [LARGE SCALE GENOMIC DNA]</scope>
    <source>
        <strain evidence="4">SB12</strain>
    </source>
</reference>
<dbReference type="GO" id="GO:0043856">
    <property type="term" value="F:anti-sigma factor antagonist activity"/>
    <property type="evidence" value="ECO:0007669"/>
    <property type="project" value="InterPro"/>
</dbReference>
<dbReference type="Proteomes" id="UP000460298">
    <property type="component" value="Unassembled WGS sequence"/>
</dbReference>
<sequence>MDSISRNRKGDVDILTVKGNIQHTDSPVFEKELERTLEQGSRLIVLDLTAVQHICSSALGALISVKRRIRRHEGDVRIVTTAGDVLRVLQITLLDRVFLVFDNLDAAVHSYQVRGQGHETP</sequence>
<proteinExistence type="inferred from homology"/>
<protein>
    <recommendedName>
        <fullName evidence="2">Anti-sigma factor antagonist</fullName>
    </recommendedName>
</protein>
<comment type="similarity">
    <text evidence="1 2">Belongs to the anti-sigma-factor antagonist family.</text>
</comment>
<dbReference type="Gene3D" id="3.30.750.24">
    <property type="entry name" value="STAS domain"/>
    <property type="match status" value="1"/>
</dbReference>
<dbReference type="InterPro" id="IPR036513">
    <property type="entry name" value="STAS_dom_sf"/>
</dbReference>
<evidence type="ECO:0000259" key="3">
    <source>
        <dbReference type="PROSITE" id="PS50801"/>
    </source>
</evidence>
<evidence type="ECO:0000256" key="1">
    <source>
        <dbReference type="ARBA" id="ARBA00009013"/>
    </source>
</evidence>
<dbReference type="PANTHER" id="PTHR33495">
    <property type="entry name" value="ANTI-SIGMA FACTOR ANTAGONIST TM_1081-RELATED-RELATED"/>
    <property type="match status" value="1"/>
</dbReference>
<dbReference type="AlphaFoldDB" id="A0A833H374"/>
<accession>A0A833H374</accession>
<dbReference type="EMBL" id="WBUI01000004">
    <property type="protein sequence ID" value="KAB2933939.1"/>
    <property type="molecule type" value="Genomic_DNA"/>
</dbReference>
<dbReference type="PANTHER" id="PTHR33495:SF2">
    <property type="entry name" value="ANTI-SIGMA FACTOR ANTAGONIST TM_1081-RELATED"/>
    <property type="match status" value="1"/>
</dbReference>
<evidence type="ECO:0000313" key="4">
    <source>
        <dbReference type="EMBL" id="KAB2933939.1"/>
    </source>
</evidence>
<gene>
    <name evidence="4" type="ORF">F9K24_05590</name>
</gene>
<comment type="caution">
    <text evidence="4">The sequence shown here is derived from an EMBL/GenBank/DDBJ whole genome shotgun (WGS) entry which is preliminary data.</text>
</comment>
<name>A0A833H374_9LEPT</name>
<dbReference type="InterPro" id="IPR003658">
    <property type="entry name" value="Anti-sigma_ant"/>
</dbReference>
<dbReference type="SUPFAM" id="SSF52091">
    <property type="entry name" value="SpoIIaa-like"/>
    <property type="match status" value="1"/>
</dbReference>
<evidence type="ECO:0000256" key="2">
    <source>
        <dbReference type="RuleBase" id="RU003749"/>
    </source>
</evidence>
<organism evidence="4 5">
    <name type="scientific">Leptonema illini</name>
    <dbReference type="NCBI Taxonomy" id="183"/>
    <lineage>
        <taxon>Bacteria</taxon>
        <taxon>Pseudomonadati</taxon>
        <taxon>Spirochaetota</taxon>
        <taxon>Spirochaetia</taxon>
        <taxon>Leptospirales</taxon>
        <taxon>Leptospiraceae</taxon>
        <taxon>Leptonema</taxon>
    </lineage>
</organism>
<dbReference type="PROSITE" id="PS50801">
    <property type="entry name" value="STAS"/>
    <property type="match status" value="1"/>
</dbReference>
<dbReference type="InterPro" id="IPR002645">
    <property type="entry name" value="STAS_dom"/>
</dbReference>
<dbReference type="Pfam" id="PF01740">
    <property type="entry name" value="STAS"/>
    <property type="match status" value="1"/>
</dbReference>
<dbReference type="OrthoDB" id="337909at2"/>
<dbReference type="NCBIfam" id="TIGR00377">
    <property type="entry name" value="ant_ant_sig"/>
    <property type="match status" value="1"/>
</dbReference>
<dbReference type="RefSeq" id="WP_002770475.1">
    <property type="nucleotide sequence ID" value="NZ_JQDG01000024.1"/>
</dbReference>
<feature type="domain" description="STAS" evidence="3">
    <location>
        <begin position="2"/>
        <end position="111"/>
    </location>
</feature>
<evidence type="ECO:0000313" key="5">
    <source>
        <dbReference type="Proteomes" id="UP000460298"/>
    </source>
</evidence>
<dbReference type="CDD" id="cd07043">
    <property type="entry name" value="STAS_anti-anti-sigma_factors"/>
    <property type="match status" value="1"/>
</dbReference>